<dbReference type="EMBL" id="MRBO01000305">
    <property type="protein sequence ID" value="KAB2585620.1"/>
    <property type="molecule type" value="Genomic_DNA"/>
</dbReference>
<dbReference type="PANTHER" id="PTHR42993:SF1">
    <property type="entry name" value="MAOC-LIKE DEHYDRATASE DOMAIN-CONTAINING PROTEIN"/>
    <property type="match status" value="1"/>
</dbReference>
<feature type="domain" description="MaoC-like" evidence="2">
    <location>
        <begin position="14"/>
        <end position="127"/>
    </location>
</feature>
<dbReference type="PANTHER" id="PTHR42993">
    <property type="entry name" value="MAOC-LIKE DEHYDRATASE DOMAIN-CONTAINING PROTEIN"/>
    <property type="match status" value="1"/>
</dbReference>
<dbReference type="InterPro" id="IPR002539">
    <property type="entry name" value="MaoC-like_dom"/>
</dbReference>
<evidence type="ECO:0000256" key="1">
    <source>
        <dbReference type="ARBA" id="ARBA00005254"/>
    </source>
</evidence>
<name>A0A0C3A2E9_RHOER</name>
<organism evidence="3 4">
    <name type="scientific">Rhodococcus erythropolis</name>
    <name type="common">Arthrobacter picolinophilus</name>
    <dbReference type="NCBI Taxonomy" id="1833"/>
    <lineage>
        <taxon>Bacteria</taxon>
        <taxon>Bacillati</taxon>
        <taxon>Actinomycetota</taxon>
        <taxon>Actinomycetes</taxon>
        <taxon>Mycobacteriales</taxon>
        <taxon>Nocardiaceae</taxon>
        <taxon>Rhodococcus</taxon>
        <taxon>Rhodococcus erythropolis group</taxon>
    </lineage>
</organism>
<dbReference type="Gene3D" id="3.10.129.10">
    <property type="entry name" value="Hotdog Thioesterase"/>
    <property type="match status" value="1"/>
</dbReference>
<comment type="caution">
    <text evidence="3">The sequence shown here is derived from an EMBL/GenBank/DDBJ whole genome shotgun (WGS) entry which is preliminary data.</text>
</comment>
<reference evidence="3 4" key="1">
    <citation type="journal article" date="2017" name="Poromechanics V (2013)">
        <title>Genomic Characterization of the Arsenic-Tolerant Actinobacterium, &lt;i&gt;Rhodococcus erythropolis&lt;/i&gt; S43.</title>
        <authorList>
            <person name="Retamal-Morales G."/>
            <person name="Mehnert M."/>
            <person name="Schwabe R."/>
            <person name="Tischler D."/>
            <person name="Schloemann M."/>
            <person name="Levican G.J."/>
        </authorList>
    </citation>
    <scope>NUCLEOTIDE SEQUENCE [LARGE SCALE GENOMIC DNA]</scope>
    <source>
        <strain evidence="3 4">S43</strain>
    </source>
</reference>
<dbReference type="AlphaFoldDB" id="A0A0C3A2E9"/>
<dbReference type="InterPro" id="IPR029069">
    <property type="entry name" value="HotDog_dom_sf"/>
</dbReference>
<dbReference type="Proteomes" id="UP000325576">
    <property type="component" value="Unassembled WGS sequence"/>
</dbReference>
<accession>A0A0C3A2E9</accession>
<dbReference type="SUPFAM" id="SSF54637">
    <property type="entry name" value="Thioesterase/thiol ester dehydrase-isomerase"/>
    <property type="match status" value="1"/>
</dbReference>
<sequence>MKTLNGIDELRAAANTRIGYSSWHTLTQEKIVAFADATGDHQWIHVDPSRAADGPFGTTIAHGHLLTSMIPMLVWEVYTVDGVRMGINYGSNKIRFTSPVPVGSRIRAAVDIKDVDTVPSGVQVVTAVTIGRENADKPVCIAEIVSIYVPS</sequence>
<protein>
    <submittedName>
        <fullName evidence="3">Dehydratase</fullName>
    </submittedName>
</protein>
<dbReference type="CDD" id="cd03450">
    <property type="entry name" value="NodN"/>
    <property type="match status" value="1"/>
</dbReference>
<evidence type="ECO:0000313" key="4">
    <source>
        <dbReference type="Proteomes" id="UP000325576"/>
    </source>
</evidence>
<evidence type="ECO:0000313" key="3">
    <source>
        <dbReference type="EMBL" id="KAB2585620.1"/>
    </source>
</evidence>
<dbReference type="Pfam" id="PF01575">
    <property type="entry name" value="MaoC_dehydratas"/>
    <property type="match status" value="1"/>
</dbReference>
<proteinExistence type="inferred from homology"/>
<gene>
    <name evidence="3" type="ORF">BS297_09550</name>
</gene>
<evidence type="ECO:0000259" key="2">
    <source>
        <dbReference type="Pfam" id="PF01575"/>
    </source>
</evidence>
<comment type="similarity">
    <text evidence="1">Belongs to the enoyl-CoA hydratase/isomerase family.</text>
</comment>
<dbReference type="InterPro" id="IPR039375">
    <property type="entry name" value="NodN-like"/>
</dbReference>